<dbReference type="Proteomes" id="UP001147747">
    <property type="component" value="Unassembled WGS sequence"/>
</dbReference>
<protein>
    <submittedName>
        <fullName evidence="1">Uncharacterized protein</fullName>
    </submittedName>
</protein>
<proteinExistence type="predicted"/>
<dbReference type="AlphaFoldDB" id="A0A9W9W695"/>
<reference evidence="1" key="2">
    <citation type="journal article" date="2023" name="IMA Fungus">
        <title>Comparative genomic study of the Penicillium genus elucidates a diverse pangenome and 15 lateral gene transfer events.</title>
        <authorList>
            <person name="Petersen C."/>
            <person name="Sorensen T."/>
            <person name="Nielsen M.R."/>
            <person name="Sondergaard T.E."/>
            <person name="Sorensen J.L."/>
            <person name="Fitzpatrick D.A."/>
            <person name="Frisvad J.C."/>
            <person name="Nielsen K.L."/>
        </authorList>
    </citation>
    <scope>NUCLEOTIDE SEQUENCE</scope>
    <source>
        <strain evidence="1">IBT 29677</strain>
    </source>
</reference>
<reference evidence="1" key="1">
    <citation type="submission" date="2022-12" db="EMBL/GenBank/DDBJ databases">
        <authorList>
            <person name="Petersen C."/>
        </authorList>
    </citation>
    <scope>NUCLEOTIDE SEQUENCE</scope>
    <source>
        <strain evidence="1">IBT 29677</strain>
    </source>
</reference>
<dbReference type="InterPro" id="IPR036873">
    <property type="entry name" value="Rhodanese-like_dom_sf"/>
</dbReference>
<dbReference type="RefSeq" id="XP_056491419.1">
    <property type="nucleotide sequence ID" value="XM_056628685.1"/>
</dbReference>
<accession>A0A9W9W695</accession>
<evidence type="ECO:0000313" key="1">
    <source>
        <dbReference type="EMBL" id="KAJ5404177.1"/>
    </source>
</evidence>
<name>A0A9W9W695_9EURO</name>
<comment type="caution">
    <text evidence="1">The sequence shown here is derived from an EMBL/GenBank/DDBJ whole genome shotgun (WGS) entry which is preliminary data.</text>
</comment>
<dbReference type="GeneID" id="81367665"/>
<dbReference type="OrthoDB" id="5408930at2759"/>
<dbReference type="Gene3D" id="3.40.250.10">
    <property type="entry name" value="Rhodanese-like domain"/>
    <property type="match status" value="1"/>
</dbReference>
<evidence type="ECO:0000313" key="2">
    <source>
        <dbReference type="Proteomes" id="UP001147747"/>
    </source>
</evidence>
<dbReference type="EMBL" id="JAPZBU010000005">
    <property type="protein sequence ID" value="KAJ5404177.1"/>
    <property type="molecule type" value="Genomic_DNA"/>
</dbReference>
<gene>
    <name evidence="1" type="ORF">N7509_004048</name>
</gene>
<keyword evidence="2" id="KW-1185">Reference proteome</keyword>
<organism evidence="1 2">
    <name type="scientific">Penicillium cosmopolitanum</name>
    <dbReference type="NCBI Taxonomy" id="1131564"/>
    <lineage>
        <taxon>Eukaryota</taxon>
        <taxon>Fungi</taxon>
        <taxon>Dikarya</taxon>
        <taxon>Ascomycota</taxon>
        <taxon>Pezizomycotina</taxon>
        <taxon>Eurotiomycetes</taxon>
        <taxon>Eurotiomycetidae</taxon>
        <taxon>Eurotiales</taxon>
        <taxon>Aspergillaceae</taxon>
        <taxon>Penicillium</taxon>
    </lineage>
</organism>
<sequence>MNLASSTGAALTFKNAITSKSNVYSKIGAADLVVFYCSVAEERSPTMMALYQDAVLVPEKRPPGYNENQVVRLLADGIRAYKELTDEVIRGVPVNDDVPFLATYKIT</sequence>